<gene>
    <name evidence="2" type="ORF">GCM10010326_69430</name>
</gene>
<dbReference type="GeneID" id="96294808"/>
<keyword evidence="3" id="KW-1185">Reference proteome</keyword>
<dbReference type="Pfam" id="PF01300">
    <property type="entry name" value="Sua5_yciO_yrdC"/>
    <property type="match status" value="1"/>
</dbReference>
<organism evidence="2 3">
    <name type="scientific">Streptomyces xanthochromogenes</name>
    <dbReference type="NCBI Taxonomy" id="67384"/>
    <lineage>
        <taxon>Bacteria</taxon>
        <taxon>Bacillati</taxon>
        <taxon>Actinomycetota</taxon>
        <taxon>Actinomycetes</taxon>
        <taxon>Kitasatosporales</taxon>
        <taxon>Streptomycetaceae</taxon>
        <taxon>Streptomyces</taxon>
    </lineage>
</organism>
<evidence type="ECO:0000259" key="1">
    <source>
        <dbReference type="PROSITE" id="PS51163"/>
    </source>
</evidence>
<sequence>MPATAPLDIGTAANALATGQAVILPNPSPLTYVVAATTPEAVNNAKARPADQEVALWVHSDTTWTELTPALDLTPAALGTALNLLRVEMITLLVPVRTDTVPPVWATPALRDGHLLLFGAHWPPLARLLARFPRLYVSSANRTGRPPAPTATHATAMFGPDITVVDADGLRDTGTLHAATTMLRISSDGTLTHIRHGAQDHAHGSNPQHYLRHLDRARGVEPDVTSSAGR</sequence>
<evidence type="ECO:0000313" key="2">
    <source>
        <dbReference type="EMBL" id="GGY64787.1"/>
    </source>
</evidence>
<dbReference type="RefSeq" id="WP_161251143.1">
    <property type="nucleotide sequence ID" value="NZ_BMUU01000017.1"/>
</dbReference>
<reference evidence="3" key="1">
    <citation type="journal article" date="2019" name="Int. J. Syst. Evol. Microbiol.">
        <title>The Global Catalogue of Microorganisms (GCM) 10K type strain sequencing project: providing services to taxonomists for standard genome sequencing and annotation.</title>
        <authorList>
            <consortium name="The Broad Institute Genomics Platform"/>
            <consortium name="The Broad Institute Genome Sequencing Center for Infectious Disease"/>
            <person name="Wu L."/>
            <person name="Ma J."/>
        </authorList>
    </citation>
    <scope>NUCLEOTIDE SEQUENCE [LARGE SCALE GENOMIC DNA]</scope>
    <source>
        <strain evidence="3">JCM 4594</strain>
    </source>
</reference>
<feature type="domain" description="YrdC-like" evidence="1">
    <location>
        <begin position="6"/>
        <end position="199"/>
    </location>
</feature>
<dbReference type="EMBL" id="BMUU01000017">
    <property type="protein sequence ID" value="GGY64787.1"/>
    <property type="molecule type" value="Genomic_DNA"/>
</dbReference>
<name>A0ABQ3ASQ2_9ACTN</name>
<evidence type="ECO:0000313" key="3">
    <source>
        <dbReference type="Proteomes" id="UP000600946"/>
    </source>
</evidence>
<dbReference type="Gene3D" id="3.90.870.10">
    <property type="entry name" value="DHBP synthase"/>
    <property type="match status" value="1"/>
</dbReference>
<accession>A0ABQ3ASQ2</accession>
<dbReference type="InterPro" id="IPR017945">
    <property type="entry name" value="DHBP_synth_RibB-like_a/b_dom"/>
</dbReference>
<protein>
    <recommendedName>
        <fullName evidence="1">YrdC-like domain-containing protein</fullName>
    </recommendedName>
</protein>
<dbReference type="Proteomes" id="UP000600946">
    <property type="component" value="Unassembled WGS sequence"/>
</dbReference>
<dbReference type="PROSITE" id="PS51163">
    <property type="entry name" value="YRDC"/>
    <property type="match status" value="1"/>
</dbReference>
<proteinExistence type="predicted"/>
<comment type="caution">
    <text evidence="2">The sequence shown here is derived from an EMBL/GenBank/DDBJ whole genome shotgun (WGS) entry which is preliminary data.</text>
</comment>
<dbReference type="InterPro" id="IPR006070">
    <property type="entry name" value="Sua5-like_dom"/>
</dbReference>
<dbReference type="SUPFAM" id="SSF55821">
    <property type="entry name" value="YrdC/RibB"/>
    <property type="match status" value="1"/>
</dbReference>